<dbReference type="EMBL" id="CAMXCT010001054">
    <property type="protein sequence ID" value="CAI3986161.1"/>
    <property type="molecule type" value="Genomic_DNA"/>
</dbReference>
<feature type="transmembrane region" description="Helical" evidence="1">
    <location>
        <begin position="15"/>
        <end position="36"/>
    </location>
</feature>
<keyword evidence="1" id="KW-0812">Transmembrane</keyword>
<keyword evidence="5" id="KW-1185">Reference proteome</keyword>
<dbReference type="EMBL" id="CAMXCT030001054">
    <property type="protein sequence ID" value="CAL4773473.1"/>
    <property type="molecule type" value="Genomic_DNA"/>
</dbReference>
<evidence type="ECO:0000313" key="2">
    <source>
        <dbReference type="EMBL" id="CAI3986161.1"/>
    </source>
</evidence>
<organism evidence="2">
    <name type="scientific">Cladocopium goreaui</name>
    <dbReference type="NCBI Taxonomy" id="2562237"/>
    <lineage>
        <taxon>Eukaryota</taxon>
        <taxon>Sar</taxon>
        <taxon>Alveolata</taxon>
        <taxon>Dinophyceae</taxon>
        <taxon>Suessiales</taxon>
        <taxon>Symbiodiniaceae</taxon>
        <taxon>Cladocopium</taxon>
    </lineage>
</organism>
<sequence>FKDKSLGHYRRDAPTASAIAESVCLAIVAYMHFVLISKDVKNAYFSGKSVNRDIYLEQRHSGLPGPASGQLLKAKKAIY</sequence>
<comment type="caution">
    <text evidence="2">The sequence shown here is derived from an EMBL/GenBank/DDBJ whole genome shotgun (WGS) entry which is preliminary data.</text>
</comment>
<protein>
    <submittedName>
        <fullName evidence="4">Potassium voltage-gated channel subfamily F member 1</fullName>
    </submittedName>
</protein>
<reference evidence="2" key="1">
    <citation type="submission" date="2022-10" db="EMBL/GenBank/DDBJ databases">
        <authorList>
            <person name="Chen Y."/>
            <person name="Dougan E. K."/>
            <person name="Chan C."/>
            <person name="Rhodes N."/>
            <person name="Thang M."/>
        </authorList>
    </citation>
    <scope>NUCLEOTIDE SEQUENCE</scope>
</reference>
<proteinExistence type="predicted"/>
<evidence type="ECO:0000256" key="1">
    <source>
        <dbReference type="SAM" id="Phobius"/>
    </source>
</evidence>
<dbReference type="EMBL" id="CAMXCT020001054">
    <property type="protein sequence ID" value="CAL1139536.1"/>
    <property type="molecule type" value="Genomic_DNA"/>
</dbReference>
<dbReference type="Proteomes" id="UP001152797">
    <property type="component" value="Unassembled WGS sequence"/>
</dbReference>
<gene>
    <name evidence="2" type="ORF">C1SCF055_LOCUS13533</name>
</gene>
<name>A0A9P1C712_9DINO</name>
<keyword evidence="1" id="KW-0472">Membrane</keyword>
<accession>A0A9P1C712</accession>
<evidence type="ECO:0000313" key="4">
    <source>
        <dbReference type="EMBL" id="CAL4773473.1"/>
    </source>
</evidence>
<evidence type="ECO:0000313" key="3">
    <source>
        <dbReference type="EMBL" id="CAL1139536.1"/>
    </source>
</evidence>
<keyword evidence="1" id="KW-1133">Transmembrane helix</keyword>
<reference evidence="3" key="2">
    <citation type="submission" date="2024-04" db="EMBL/GenBank/DDBJ databases">
        <authorList>
            <person name="Chen Y."/>
            <person name="Shah S."/>
            <person name="Dougan E. K."/>
            <person name="Thang M."/>
            <person name="Chan C."/>
        </authorList>
    </citation>
    <scope>NUCLEOTIDE SEQUENCE [LARGE SCALE GENOMIC DNA]</scope>
</reference>
<evidence type="ECO:0000313" key="5">
    <source>
        <dbReference type="Proteomes" id="UP001152797"/>
    </source>
</evidence>
<feature type="non-terminal residue" evidence="2">
    <location>
        <position position="1"/>
    </location>
</feature>
<dbReference type="AlphaFoldDB" id="A0A9P1C712"/>